<feature type="chain" id="PRO_5024336990" description="Precursor of CEP14" evidence="1">
    <location>
        <begin position="25"/>
        <end position="96"/>
    </location>
</feature>
<dbReference type="PANTHER" id="PTHR37180">
    <property type="entry name" value="PRECURSOR OF CEP14"/>
    <property type="match status" value="1"/>
</dbReference>
<reference evidence="2 3" key="1">
    <citation type="submission" date="2019-09" db="EMBL/GenBank/DDBJ databases">
        <authorList>
            <person name="Ou C."/>
        </authorList>
    </citation>
    <scope>NUCLEOTIDE SEQUENCE [LARGE SCALE GENOMIC DNA]</scope>
    <source>
        <strain evidence="2">S2</strain>
        <tissue evidence="2">Leaf</tissue>
    </source>
</reference>
<dbReference type="AlphaFoldDB" id="A0A5N5FE07"/>
<accession>A0A5N5FE07</accession>
<dbReference type="EMBL" id="SMOL01000695">
    <property type="protein sequence ID" value="KAB2601339.1"/>
    <property type="molecule type" value="Genomic_DNA"/>
</dbReference>
<evidence type="ECO:0000313" key="3">
    <source>
        <dbReference type="Proteomes" id="UP000327157"/>
    </source>
</evidence>
<dbReference type="GO" id="GO:0006995">
    <property type="term" value="P:cellular response to nitrogen starvation"/>
    <property type="evidence" value="ECO:0007669"/>
    <property type="project" value="InterPro"/>
</dbReference>
<proteinExistence type="predicted"/>
<name>A0A5N5FE07_9ROSA</name>
<feature type="signal peptide" evidence="1">
    <location>
        <begin position="1"/>
        <end position="24"/>
    </location>
</feature>
<reference evidence="2 3" key="3">
    <citation type="submission" date="2019-11" db="EMBL/GenBank/DDBJ databases">
        <title>A de novo genome assembly of a pear dwarfing rootstock.</title>
        <authorList>
            <person name="Wang F."/>
            <person name="Wang J."/>
            <person name="Li S."/>
            <person name="Zhang Y."/>
            <person name="Fang M."/>
            <person name="Ma L."/>
            <person name="Zhao Y."/>
            <person name="Jiang S."/>
        </authorList>
    </citation>
    <scope>NUCLEOTIDE SEQUENCE [LARGE SCALE GENOMIC DNA]</scope>
    <source>
        <strain evidence="2">S2</strain>
        <tissue evidence="2">Leaf</tissue>
    </source>
</reference>
<comment type="caution">
    <text evidence="2">The sequence shown here is derived from an EMBL/GenBank/DDBJ whole genome shotgun (WGS) entry which is preliminary data.</text>
</comment>
<evidence type="ECO:0008006" key="4">
    <source>
        <dbReference type="Google" id="ProtNLM"/>
    </source>
</evidence>
<organism evidence="2 3">
    <name type="scientific">Pyrus ussuriensis x Pyrus communis</name>
    <dbReference type="NCBI Taxonomy" id="2448454"/>
    <lineage>
        <taxon>Eukaryota</taxon>
        <taxon>Viridiplantae</taxon>
        <taxon>Streptophyta</taxon>
        <taxon>Embryophyta</taxon>
        <taxon>Tracheophyta</taxon>
        <taxon>Spermatophyta</taxon>
        <taxon>Magnoliopsida</taxon>
        <taxon>eudicotyledons</taxon>
        <taxon>Gunneridae</taxon>
        <taxon>Pentapetalae</taxon>
        <taxon>rosids</taxon>
        <taxon>fabids</taxon>
        <taxon>Rosales</taxon>
        <taxon>Rosaceae</taxon>
        <taxon>Amygdaloideae</taxon>
        <taxon>Maleae</taxon>
        <taxon>Pyrus</taxon>
    </lineage>
</organism>
<evidence type="ECO:0000313" key="2">
    <source>
        <dbReference type="EMBL" id="KAB2601339.1"/>
    </source>
</evidence>
<sequence>MPRLSAFALIFLVVMASFVSTLESRKLLDVKKDDAEYKKKEASLFLSALPKGNVPASTPSKKGHAVVVNEKLIARHLSGEPNRILAQSVPSPGVGH</sequence>
<dbReference type="GO" id="GO:0006970">
    <property type="term" value="P:response to osmotic stress"/>
    <property type="evidence" value="ECO:0007669"/>
    <property type="project" value="InterPro"/>
</dbReference>
<reference evidence="3" key="2">
    <citation type="submission" date="2019-10" db="EMBL/GenBank/DDBJ databases">
        <title>A de novo genome assembly of a pear dwarfing rootstock.</title>
        <authorList>
            <person name="Wang F."/>
            <person name="Wang J."/>
            <person name="Li S."/>
            <person name="Zhang Y."/>
            <person name="Fang M."/>
            <person name="Ma L."/>
            <person name="Zhao Y."/>
            <person name="Jiang S."/>
        </authorList>
    </citation>
    <scope>NUCLEOTIDE SEQUENCE [LARGE SCALE GENOMIC DNA]</scope>
</reference>
<dbReference type="OrthoDB" id="1915362at2759"/>
<protein>
    <recommendedName>
        <fullName evidence="4">Precursor of CEP14</fullName>
    </recommendedName>
</protein>
<keyword evidence="1" id="KW-0732">Signal</keyword>
<keyword evidence="3" id="KW-1185">Reference proteome</keyword>
<evidence type="ECO:0000256" key="1">
    <source>
        <dbReference type="SAM" id="SignalP"/>
    </source>
</evidence>
<gene>
    <name evidence="2" type="ORF">D8674_002344</name>
</gene>
<dbReference type="Proteomes" id="UP000327157">
    <property type="component" value="Chromosome 10"/>
</dbReference>
<dbReference type="InterPro" id="IPR038930">
    <property type="entry name" value="CEP13/CEP14"/>
</dbReference>
<dbReference type="PANTHER" id="PTHR37180:SF2">
    <property type="entry name" value="PRECURSOR OF CEP14"/>
    <property type="match status" value="1"/>
</dbReference>